<dbReference type="Proteomes" id="UP000273001">
    <property type="component" value="Chromosome"/>
</dbReference>
<feature type="transmembrane region" description="Helical" evidence="8">
    <location>
        <begin position="405"/>
        <end position="424"/>
    </location>
</feature>
<dbReference type="NCBIfam" id="TIGR00057">
    <property type="entry name" value="L-threonylcarbamoyladenylate synthase"/>
    <property type="match status" value="1"/>
</dbReference>
<feature type="transmembrane region" description="Helical" evidence="8">
    <location>
        <begin position="270"/>
        <end position="292"/>
    </location>
</feature>
<dbReference type="PROSITE" id="PS51163">
    <property type="entry name" value="YRDC"/>
    <property type="match status" value="1"/>
</dbReference>
<feature type="region of interest" description="Disordered" evidence="7">
    <location>
        <begin position="682"/>
        <end position="704"/>
    </location>
</feature>
<evidence type="ECO:0000313" key="11">
    <source>
        <dbReference type="Proteomes" id="UP000273001"/>
    </source>
</evidence>
<feature type="transmembrane region" description="Helical" evidence="8">
    <location>
        <begin position="461"/>
        <end position="481"/>
    </location>
</feature>
<dbReference type="Pfam" id="PF01300">
    <property type="entry name" value="Sua5_yciO_yrdC"/>
    <property type="match status" value="1"/>
</dbReference>
<organism evidence="10 11">
    <name type="scientific">Actinomyces lilanjuaniae</name>
    <dbReference type="NCBI Taxonomy" id="2321394"/>
    <lineage>
        <taxon>Bacteria</taxon>
        <taxon>Bacillati</taxon>
        <taxon>Actinomycetota</taxon>
        <taxon>Actinomycetes</taxon>
        <taxon>Actinomycetales</taxon>
        <taxon>Actinomycetaceae</taxon>
        <taxon>Actinomyces</taxon>
    </lineage>
</organism>
<accession>A0ABM6Z4B1</accession>
<evidence type="ECO:0000256" key="7">
    <source>
        <dbReference type="SAM" id="MobiDB-lite"/>
    </source>
</evidence>
<dbReference type="SUPFAM" id="SSF55821">
    <property type="entry name" value="YrdC/RibB"/>
    <property type="match status" value="1"/>
</dbReference>
<dbReference type="Pfam" id="PF00953">
    <property type="entry name" value="Glycos_transf_4"/>
    <property type="match status" value="1"/>
</dbReference>
<dbReference type="PANTHER" id="PTHR22926">
    <property type="entry name" value="PHOSPHO-N-ACETYLMURAMOYL-PENTAPEPTIDE-TRANSFERASE"/>
    <property type="match status" value="1"/>
</dbReference>
<feature type="domain" description="YrdC-like" evidence="9">
    <location>
        <begin position="14"/>
        <end position="224"/>
    </location>
</feature>
<dbReference type="InterPro" id="IPR006070">
    <property type="entry name" value="Sua5-like_dom"/>
</dbReference>
<reference evidence="10 11" key="1">
    <citation type="submission" date="2018-09" db="EMBL/GenBank/DDBJ databases">
        <authorList>
            <person name="Li J."/>
        </authorList>
    </citation>
    <scope>NUCLEOTIDE SEQUENCE [LARGE SCALE GENOMIC DNA]</scope>
    <source>
        <strain evidence="10 11">2129</strain>
    </source>
</reference>
<feature type="transmembrane region" description="Helical" evidence="8">
    <location>
        <begin position="312"/>
        <end position="331"/>
    </location>
</feature>
<keyword evidence="4 8" id="KW-0812">Transmembrane</keyword>
<protein>
    <submittedName>
        <fullName evidence="10">Threonylcarbamoyl-AMP synthase</fullName>
    </submittedName>
</protein>
<feature type="transmembrane region" description="Helical" evidence="8">
    <location>
        <begin position="601"/>
        <end position="620"/>
    </location>
</feature>
<evidence type="ECO:0000256" key="8">
    <source>
        <dbReference type="SAM" id="Phobius"/>
    </source>
</evidence>
<dbReference type="CDD" id="cd06853">
    <property type="entry name" value="GT_WecA_like"/>
    <property type="match status" value="1"/>
</dbReference>
<gene>
    <name evidence="10" type="ORF">D5R93_09565</name>
</gene>
<sequence>MRTVSQQHETAAAAGARGAAAEHVRGGGLVALPTDTVYGLGCRAADTQAVGRLLAAKGRDRRKPPPVLVADAAELDSLVSSLPPLARALTQAFWPGGLTLVLDARPGLGWRLGQRSATIAVRMPDHPVALALLRDVGPMAVTSANRSGQAPATDADGVRAAFPDRVVLPGGDARGRDSHDRDVLHDILLIDSGPTPGPTPSTIVDLSGPRGCADQPCVIRPGILDPSAWPRSSPPSGRAWAPRGLCQGLGRGCCLGLCRTGEWEGRGVRVYLLVLLVAAAGTYVMVPVVRHVALVSNALTPVRARDVHSTPIPRLGGVAMFVGLLLAVTVASRIPYLSNVIDSSAWAVVLGAGLVCLLGVIDDLWELDWATKLAGQVLASGVMAWQGVQLLTFPIGGLTIGSSRLSLVSTVLVVLVAINAVNWMDGLDGLAAGIVGIGATAFFLYVYVLTRATSPESYTSLAATVVAALIGVCVGFLPYNFNPATIFMGDSGSMQLGLVSAASTIIVTGQIDPGSFEGSRAVPVFLPILLPLVVLLLPVVDMVRLILRRVLAGNSPFHADRMHMHHRLLAAGHSHRRAVLVMYVWAAAASFPVAAMGFLPLWWVLAGTLVGVVAALVATVDMMPGVRSMVARHTGARHVRVVSSRLVSGTGEVSLPASGQAPQGTAAGAEGCTGASVALAHGSQAVQPQMPPQAQQDPQHVGRH</sequence>
<keyword evidence="6 8" id="KW-0472">Membrane</keyword>
<keyword evidence="5 8" id="KW-1133">Transmembrane helix</keyword>
<evidence type="ECO:0000256" key="1">
    <source>
        <dbReference type="ARBA" id="ARBA00004651"/>
    </source>
</evidence>
<proteinExistence type="predicted"/>
<evidence type="ECO:0000256" key="6">
    <source>
        <dbReference type="ARBA" id="ARBA00023136"/>
    </source>
</evidence>
<feature type="compositionally biased region" description="Low complexity" evidence="7">
    <location>
        <begin position="684"/>
        <end position="704"/>
    </location>
</feature>
<comment type="subcellular location">
    <subcellularLocation>
        <location evidence="1">Cell membrane</location>
        <topology evidence="1">Multi-pass membrane protein</topology>
    </subcellularLocation>
</comment>
<dbReference type="InterPro" id="IPR000715">
    <property type="entry name" value="Glycosyl_transferase_4"/>
</dbReference>
<feature type="transmembrane region" description="Helical" evidence="8">
    <location>
        <begin position="430"/>
        <end position="449"/>
    </location>
</feature>
<dbReference type="Gene3D" id="3.90.870.10">
    <property type="entry name" value="DHBP synthase"/>
    <property type="match status" value="1"/>
</dbReference>
<feature type="transmembrane region" description="Helical" evidence="8">
    <location>
        <begin position="577"/>
        <end position="595"/>
    </location>
</feature>
<dbReference type="PANTHER" id="PTHR22926:SF3">
    <property type="entry name" value="UNDECAPRENYL-PHOSPHATE ALPHA-N-ACETYLGLUCOSAMINYL 1-PHOSPHATE TRANSFERASE"/>
    <property type="match status" value="1"/>
</dbReference>
<evidence type="ECO:0000256" key="3">
    <source>
        <dbReference type="ARBA" id="ARBA00022679"/>
    </source>
</evidence>
<evidence type="ECO:0000256" key="5">
    <source>
        <dbReference type="ARBA" id="ARBA00022989"/>
    </source>
</evidence>
<keyword evidence="3" id="KW-0808">Transferase</keyword>
<keyword evidence="2" id="KW-1003">Cell membrane</keyword>
<dbReference type="EMBL" id="CP032514">
    <property type="protein sequence ID" value="AYD90186.1"/>
    <property type="molecule type" value="Genomic_DNA"/>
</dbReference>
<feature type="transmembrane region" description="Helical" evidence="8">
    <location>
        <begin position="343"/>
        <end position="361"/>
    </location>
</feature>
<dbReference type="InterPro" id="IPR017945">
    <property type="entry name" value="DHBP_synth_RibB-like_a/b_dom"/>
</dbReference>
<evidence type="ECO:0000256" key="4">
    <source>
        <dbReference type="ARBA" id="ARBA00022692"/>
    </source>
</evidence>
<evidence type="ECO:0000256" key="2">
    <source>
        <dbReference type="ARBA" id="ARBA00022475"/>
    </source>
</evidence>
<name>A0ABM6Z4B1_9ACTO</name>
<evidence type="ECO:0000313" key="10">
    <source>
        <dbReference type="EMBL" id="AYD90186.1"/>
    </source>
</evidence>
<feature type="transmembrane region" description="Helical" evidence="8">
    <location>
        <begin position="524"/>
        <end position="547"/>
    </location>
</feature>
<feature type="transmembrane region" description="Helical" evidence="8">
    <location>
        <begin position="373"/>
        <end position="393"/>
    </location>
</feature>
<keyword evidence="11" id="KW-1185">Reference proteome</keyword>
<evidence type="ECO:0000259" key="9">
    <source>
        <dbReference type="PROSITE" id="PS51163"/>
    </source>
</evidence>